<keyword evidence="13" id="KW-0472">Membrane</keyword>
<dbReference type="GO" id="GO:0035356">
    <property type="term" value="P:intracellular triglyceride homeostasis"/>
    <property type="evidence" value="ECO:0007669"/>
    <property type="project" value="EnsemblFungi"/>
</dbReference>
<keyword evidence="7" id="KW-0808">Transferase</keyword>
<dbReference type="GO" id="GO:0004144">
    <property type="term" value="F:diacylglycerol O-acyltransferase activity"/>
    <property type="evidence" value="ECO:0007669"/>
    <property type="project" value="UniProtKB-UniRule"/>
</dbReference>
<dbReference type="GO" id="GO:0006071">
    <property type="term" value="P:glycerol metabolic process"/>
    <property type="evidence" value="ECO:0007669"/>
    <property type="project" value="UniProtKB-UniRule"/>
</dbReference>
<feature type="region of interest" description="Disordered" evidence="17">
    <location>
        <begin position="48"/>
        <end position="96"/>
    </location>
</feature>
<comment type="pathway">
    <text evidence="3">Lipid metabolism.</text>
</comment>
<evidence type="ECO:0000256" key="4">
    <source>
        <dbReference type="ARBA" id="ARBA00005420"/>
    </source>
</evidence>
<evidence type="ECO:0000256" key="2">
    <source>
        <dbReference type="ARBA" id="ARBA00004771"/>
    </source>
</evidence>
<evidence type="ECO:0000256" key="10">
    <source>
        <dbReference type="ARBA" id="ARBA00022824"/>
    </source>
</evidence>
<evidence type="ECO:0000256" key="6">
    <source>
        <dbReference type="ARBA" id="ARBA00022516"/>
    </source>
</evidence>
<organism evidence="18 19">
    <name type="scientific">Pachysolen tannophilus NRRL Y-2460</name>
    <dbReference type="NCBI Taxonomy" id="669874"/>
    <lineage>
        <taxon>Eukaryota</taxon>
        <taxon>Fungi</taxon>
        <taxon>Dikarya</taxon>
        <taxon>Ascomycota</taxon>
        <taxon>Saccharomycotina</taxon>
        <taxon>Pichiomycetes</taxon>
        <taxon>Pachysolenaceae</taxon>
        <taxon>Pachysolen</taxon>
    </lineage>
</organism>
<keyword evidence="8" id="KW-0812">Transmembrane</keyword>
<dbReference type="GO" id="GO:0019915">
    <property type="term" value="P:lipid storage"/>
    <property type="evidence" value="ECO:0007669"/>
    <property type="project" value="EnsemblFungi"/>
</dbReference>
<evidence type="ECO:0000256" key="8">
    <source>
        <dbReference type="ARBA" id="ARBA00022692"/>
    </source>
</evidence>
<dbReference type="EC" id="2.3.1.20" evidence="5 16"/>
<sequence>MSSGASDKEEVSGSSSLSSMTTSPELKAAGKDIGDVLVNGHSNGYGDKDGNAIKVNGGSAGHVQGHAQGHEQENGQLNGQGNGHEQENGQGYSQAHGYGNDDKTFAPLLIPLERRLQTLALVWHTCTIPILTSFFFLSLAIPQFWPLITIYLLFYFFWDETASNGEAFYRRSDYMRNLRLWKYYVDYFPIKIHKTCDLEPTFTEQEVDVLFYKFPFNYLPKFITNILNNLRIIKVHTKTIKKDVKTGPRYIFGYHPHGVISLGITGAVASNGAGFEKMFPGIKVFLLTLANQFKLPIHRDYLLSLGISSVSKHNVMELIRNHDASVCIVVGGASESLLSVPGRNDIVLNKRKGFIKIALELGDVVLVPIYGFGETDIYEVFQPEPDGKLQILVKFQLWLKKHSGFTVPFFHARGIFNYDFGLLPYRKNIDIVFGRGIKVPFRPSPTIDEINHYHGLYVNELKRLFDANRERFGAGELRIVS</sequence>
<evidence type="ECO:0000256" key="1">
    <source>
        <dbReference type="ARBA" id="ARBA00004477"/>
    </source>
</evidence>
<dbReference type="GO" id="GO:0006672">
    <property type="term" value="P:ceramide metabolic process"/>
    <property type="evidence" value="ECO:0007669"/>
    <property type="project" value="EnsemblFungi"/>
</dbReference>
<evidence type="ECO:0000313" key="18">
    <source>
        <dbReference type="EMBL" id="ODV94965.1"/>
    </source>
</evidence>
<dbReference type="UniPathway" id="UPA00282"/>
<comment type="catalytic activity">
    <reaction evidence="15 16">
        <text>an acyl-CoA + a 1,2-diacyl-sn-glycerol = a triacyl-sn-glycerol + CoA</text>
        <dbReference type="Rhea" id="RHEA:10868"/>
        <dbReference type="ChEBI" id="CHEBI:17815"/>
        <dbReference type="ChEBI" id="CHEBI:57287"/>
        <dbReference type="ChEBI" id="CHEBI:58342"/>
        <dbReference type="ChEBI" id="CHEBI:64615"/>
        <dbReference type="EC" id="2.3.1.20"/>
    </reaction>
</comment>
<dbReference type="EMBL" id="KV454015">
    <property type="protein sequence ID" value="ODV94965.1"/>
    <property type="molecule type" value="Genomic_DNA"/>
</dbReference>
<evidence type="ECO:0000256" key="16">
    <source>
        <dbReference type="RuleBase" id="RU367023"/>
    </source>
</evidence>
<evidence type="ECO:0000256" key="5">
    <source>
        <dbReference type="ARBA" id="ARBA00013244"/>
    </source>
</evidence>
<gene>
    <name evidence="18" type="ORF">PACTADRAFT_50802</name>
</gene>
<keyword evidence="12 16" id="KW-0443">Lipid metabolism</keyword>
<dbReference type="PANTHER" id="PTHR12317:SF0">
    <property type="entry name" value="ACYLTRANSFERASE"/>
    <property type="match status" value="1"/>
</dbReference>
<evidence type="ECO:0000313" key="19">
    <source>
        <dbReference type="Proteomes" id="UP000094236"/>
    </source>
</evidence>
<keyword evidence="11" id="KW-1133">Transmembrane helix</keyword>
<evidence type="ECO:0000256" key="15">
    <source>
        <dbReference type="ARBA" id="ARBA00048109"/>
    </source>
</evidence>
<comment type="pathway">
    <text evidence="2 16">Glycerolipid metabolism; triacylglycerol biosynthesis.</text>
</comment>
<comment type="subcellular location">
    <subcellularLocation>
        <location evidence="1 16">Endoplasmic reticulum membrane</location>
        <topology evidence="1 16">Multi-pass membrane protein</topology>
    </subcellularLocation>
</comment>
<evidence type="ECO:0000256" key="17">
    <source>
        <dbReference type="SAM" id="MobiDB-lite"/>
    </source>
</evidence>
<dbReference type="STRING" id="669874.A0A1E4TT91"/>
<reference evidence="19" key="1">
    <citation type="submission" date="2016-05" db="EMBL/GenBank/DDBJ databases">
        <title>Comparative genomics of biotechnologically important yeasts.</title>
        <authorList>
            <consortium name="DOE Joint Genome Institute"/>
            <person name="Riley R."/>
            <person name="Haridas S."/>
            <person name="Wolfe K.H."/>
            <person name="Lopes M.R."/>
            <person name="Hittinger C.T."/>
            <person name="Goker M."/>
            <person name="Salamov A."/>
            <person name="Wisecaver J."/>
            <person name="Long T.M."/>
            <person name="Aerts A.L."/>
            <person name="Barry K."/>
            <person name="Choi C."/>
            <person name="Clum A."/>
            <person name="Coughlan A.Y."/>
            <person name="Deshpande S."/>
            <person name="Douglass A.P."/>
            <person name="Hanson S.J."/>
            <person name="Klenk H.-P."/>
            <person name="Labutti K."/>
            <person name="Lapidus A."/>
            <person name="Lindquist E."/>
            <person name="Lipzen A."/>
            <person name="Meier-Kolthoff J.P."/>
            <person name="Ohm R.A."/>
            <person name="Otillar R.P."/>
            <person name="Pangilinan J."/>
            <person name="Peng Y."/>
            <person name="Rokas A."/>
            <person name="Rosa C.A."/>
            <person name="Scheuner C."/>
            <person name="Sibirny A.A."/>
            <person name="Slot J.C."/>
            <person name="Stielow J.B."/>
            <person name="Sun H."/>
            <person name="Kurtzman C.P."/>
            <person name="Blackwell M."/>
            <person name="Grigoriev I.V."/>
            <person name="Jeffries T.W."/>
        </authorList>
    </citation>
    <scope>NUCLEOTIDE SEQUENCE [LARGE SCALE GENOMIC DNA]</scope>
    <source>
        <strain evidence="19">NRRL Y-2460</strain>
    </source>
</reference>
<keyword evidence="19" id="KW-1185">Reference proteome</keyword>
<keyword evidence="9" id="KW-0319">Glycerol metabolism</keyword>
<proteinExistence type="inferred from homology"/>
<evidence type="ECO:0000256" key="9">
    <source>
        <dbReference type="ARBA" id="ARBA00022798"/>
    </source>
</evidence>
<evidence type="ECO:0000256" key="3">
    <source>
        <dbReference type="ARBA" id="ARBA00005189"/>
    </source>
</evidence>
<dbReference type="InterPro" id="IPR007130">
    <property type="entry name" value="DAGAT"/>
</dbReference>
<dbReference type="OrthoDB" id="264532at2759"/>
<evidence type="ECO:0000256" key="7">
    <source>
        <dbReference type="ARBA" id="ARBA00022679"/>
    </source>
</evidence>
<protein>
    <recommendedName>
        <fullName evidence="5 16">Diacylglycerol O-acyltransferase</fullName>
        <ecNumber evidence="5 16">2.3.1.20</ecNumber>
    </recommendedName>
</protein>
<keyword evidence="6 16" id="KW-0444">Lipid biosynthesis</keyword>
<evidence type="ECO:0000256" key="11">
    <source>
        <dbReference type="ARBA" id="ARBA00022989"/>
    </source>
</evidence>
<evidence type="ECO:0000256" key="13">
    <source>
        <dbReference type="ARBA" id="ARBA00023136"/>
    </source>
</evidence>
<dbReference type="GO" id="GO:0019432">
    <property type="term" value="P:triglyceride biosynthetic process"/>
    <property type="evidence" value="ECO:0007669"/>
    <property type="project" value="UniProtKB-UniRule"/>
</dbReference>
<dbReference type="CDD" id="cd07987">
    <property type="entry name" value="LPLAT_MGAT-like"/>
    <property type="match status" value="1"/>
</dbReference>
<dbReference type="AlphaFoldDB" id="A0A1E4TT91"/>
<feature type="compositionally biased region" description="Basic and acidic residues" evidence="17">
    <location>
        <begin position="1"/>
        <end position="11"/>
    </location>
</feature>
<dbReference type="PANTHER" id="PTHR12317">
    <property type="entry name" value="DIACYLGLYCEROL O-ACYLTRANSFERASE"/>
    <property type="match status" value="1"/>
</dbReference>
<evidence type="ECO:0000256" key="14">
    <source>
        <dbReference type="ARBA" id="ARBA00023315"/>
    </source>
</evidence>
<name>A0A1E4TT91_PACTA</name>
<comment type="function">
    <text evidence="16">Catalyzes the terminal and only committed step in triacylglycerol synthesis by using diacylglycerol and fatty acyl CoA as substrates.</text>
</comment>
<dbReference type="GO" id="GO:0005789">
    <property type="term" value="C:endoplasmic reticulum membrane"/>
    <property type="evidence" value="ECO:0007669"/>
    <property type="project" value="UniProtKB-SubCell"/>
</dbReference>
<dbReference type="GO" id="GO:0005811">
    <property type="term" value="C:lipid droplet"/>
    <property type="evidence" value="ECO:0007669"/>
    <property type="project" value="EnsemblFungi"/>
</dbReference>
<accession>A0A1E4TT91</accession>
<keyword evidence="14 16" id="KW-0012">Acyltransferase</keyword>
<keyword evidence="10 16" id="KW-0256">Endoplasmic reticulum</keyword>
<dbReference type="Pfam" id="PF03982">
    <property type="entry name" value="DAGAT"/>
    <property type="match status" value="2"/>
</dbReference>
<evidence type="ECO:0000256" key="12">
    <source>
        <dbReference type="ARBA" id="ARBA00023098"/>
    </source>
</evidence>
<feature type="compositionally biased region" description="Low complexity" evidence="17">
    <location>
        <begin position="12"/>
        <end position="23"/>
    </location>
</feature>
<dbReference type="Proteomes" id="UP000094236">
    <property type="component" value="Unassembled WGS sequence"/>
</dbReference>
<feature type="region of interest" description="Disordered" evidence="17">
    <location>
        <begin position="1"/>
        <end position="26"/>
    </location>
</feature>
<comment type="similarity">
    <text evidence="4 16">Belongs to the diacylglycerol acyltransferase family.</text>
</comment>